<evidence type="ECO:0000313" key="3">
    <source>
        <dbReference type="Proteomes" id="UP000558475"/>
    </source>
</evidence>
<sequence>MIKFQKPADQVLLSDYLKWHAPLNRSYLAGYEDSEEEADREYEEFETLLTGEGLLILGTSSRRQKLSSASEGLGCRSSILGSSFRC</sequence>
<accession>A0A7X6FT02</accession>
<reference evidence="2 3" key="1">
    <citation type="submission" date="2020-04" db="EMBL/GenBank/DDBJ databases">
        <title>Whole genome sequencing of clinical and environmental type strains of Ochrobactrum.</title>
        <authorList>
            <person name="Dharne M."/>
        </authorList>
    </citation>
    <scope>NUCLEOTIDE SEQUENCE [LARGE SCALE GENOMIC DNA]</scope>
    <source>
        <strain evidence="2 3">DSM 13340</strain>
    </source>
</reference>
<dbReference type="EMBL" id="JAAXZB010000005">
    <property type="protein sequence ID" value="NKW11374.1"/>
    <property type="molecule type" value="Genomic_DNA"/>
</dbReference>
<dbReference type="EMBL" id="JAAXZB010000005">
    <property type="protein sequence ID" value="NKW11198.1"/>
    <property type="molecule type" value="Genomic_DNA"/>
</dbReference>
<evidence type="ECO:0000313" key="2">
    <source>
        <dbReference type="EMBL" id="NKW11374.1"/>
    </source>
</evidence>
<protein>
    <submittedName>
        <fullName evidence="2">Uncharacterized protein</fullName>
    </submittedName>
</protein>
<dbReference type="Proteomes" id="UP000558475">
    <property type="component" value="Unassembled WGS sequence"/>
</dbReference>
<comment type="caution">
    <text evidence="2">The sequence shown here is derived from an EMBL/GenBank/DDBJ whole genome shotgun (WGS) entry which is preliminary data.</text>
</comment>
<evidence type="ECO:0000313" key="1">
    <source>
        <dbReference type="EMBL" id="NKW11198.1"/>
    </source>
</evidence>
<proteinExistence type="predicted"/>
<gene>
    <name evidence="1" type="ORF">HGG76_26690</name>
    <name evidence="2" type="ORF">HGG76_27655</name>
</gene>
<dbReference type="AlphaFoldDB" id="A0A7X6FT02"/>
<name>A0A7X6FT02_9HYPH</name>
<organism evidence="2 3">
    <name type="scientific">Brucella tritici</name>
    <dbReference type="NCBI Taxonomy" id="94626"/>
    <lineage>
        <taxon>Bacteria</taxon>
        <taxon>Pseudomonadati</taxon>
        <taxon>Pseudomonadota</taxon>
        <taxon>Alphaproteobacteria</taxon>
        <taxon>Hyphomicrobiales</taxon>
        <taxon>Brucellaceae</taxon>
        <taxon>Brucella/Ochrobactrum group</taxon>
        <taxon>Brucella</taxon>
    </lineage>
</organism>